<sequence length="190" mass="22462">MWDLLLEWDQKILIFFNNLGADPYDTFWQTVTKYPPWIPLFLLFLTLILKSRPWREALGLLFVLGIMVLFVETFSNLTKLFFERLRPNNDEAIKSLIRVLANPSSYSFFSGHAAMSFSVTTFLYFSLRQRFRWIWICYIWPLFFIASRIYLGVHYPSDILVGALFGLLSAWIFQALHSNLILPYLKSNRP</sequence>
<dbReference type="SMART" id="SM00014">
    <property type="entry name" value="acidPPc"/>
    <property type="match status" value="1"/>
</dbReference>
<keyword evidence="1" id="KW-1133">Transmembrane helix</keyword>
<feature type="transmembrane region" description="Helical" evidence="1">
    <location>
        <begin position="106"/>
        <end position="126"/>
    </location>
</feature>
<evidence type="ECO:0000259" key="2">
    <source>
        <dbReference type="SMART" id="SM00014"/>
    </source>
</evidence>
<evidence type="ECO:0000313" key="3">
    <source>
        <dbReference type="EMBL" id="RRQ47791.1"/>
    </source>
</evidence>
<keyword evidence="4" id="KW-1185">Reference proteome</keyword>
<dbReference type="InterPro" id="IPR036938">
    <property type="entry name" value="PAP2/HPO_sf"/>
</dbReference>
<dbReference type="AlphaFoldDB" id="A0A426RFJ9"/>
<feature type="transmembrane region" description="Helical" evidence="1">
    <location>
        <begin position="159"/>
        <end position="182"/>
    </location>
</feature>
<comment type="caution">
    <text evidence="3">The sequence shown here is derived from an EMBL/GenBank/DDBJ whole genome shotgun (WGS) entry which is preliminary data.</text>
</comment>
<dbReference type="InterPro" id="IPR000326">
    <property type="entry name" value="PAP2/HPO"/>
</dbReference>
<name>A0A426RFJ9_9FLAO</name>
<feature type="transmembrane region" description="Helical" evidence="1">
    <location>
        <begin position="57"/>
        <end position="77"/>
    </location>
</feature>
<dbReference type="SUPFAM" id="SSF48317">
    <property type="entry name" value="Acid phosphatase/Vanadium-dependent haloperoxidase"/>
    <property type="match status" value="1"/>
</dbReference>
<evidence type="ECO:0000256" key="1">
    <source>
        <dbReference type="SAM" id="Phobius"/>
    </source>
</evidence>
<dbReference type="PANTHER" id="PTHR14969">
    <property type="entry name" value="SPHINGOSINE-1-PHOSPHATE PHOSPHOHYDROLASE"/>
    <property type="match status" value="1"/>
</dbReference>
<accession>A0A426RFJ9</accession>
<evidence type="ECO:0000313" key="4">
    <source>
        <dbReference type="Proteomes" id="UP000286990"/>
    </source>
</evidence>
<protein>
    <submittedName>
        <fullName evidence="3">Phosphatase PAP2 family protein</fullName>
    </submittedName>
</protein>
<dbReference type="Proteomes" id="UP000286990">
    <property type="component" value="Unassembled WGS sequence"/>
</dbReference>
<feature type="transmembrane region" description="Helical" evidence="1">
    <location>
        <begin position="34"/>
        <end position="50"/>
    </location>
</feature>
<feature type="domain" description="Phosphatidic acid phosphatase type 2/haloperoxidase" evidence="2">
    <location>
        <begin position="63"/>
        <end position="174"/>
    </location>
</feature>
<feature type="transmembrane region" description="Helical" evidence="1">
    <location>
        <begin position="133"/>
        <end position="153"/>
    </location>
</feature>
<reference evidence="4" key="1">
    <citation type="submission" date="2018-12" db="EMBL/GenBank/DDBJ databases">
        <title>Maribacter lutimaris sp. nov., isolated from marine sediment.</title>
        <authorList>
            <person name="Kim K.K."/>
        </authorList>
    </citation>
    <scope>NUCLEOTIDE SEQUENCE [LARGE SCALE GENOMIC DNA]</scope>
    <source>
        <strain evidence="4">PoM-212</strain>
    </source>
</reference>
<dbReference type="Pfam" id="PF01569">
    <property type="entry name" value="PAP2"/>
    <property type="match status" value="1"/>
</dbReference>
<proteinExistence type="predicted"/>
<organism evidence="3 4">
    <name type="scientific">Maribacter algicola</name>
    <dbReference type="NCBI Taxonomy" id="2498892"/>
    <lineage>
        <taxon>Bacteria</taxon>
        <taxon>Pseudomonadati</taxon>
        <taxon>Bacteroidota</taxon>
        <taxon>Flavobacteriia</taxon>
        <taxon>Flavobacteriales</taxon>
        <taxon>Flavobacteriaceae</taxon>
        <taxon>Maribacter</taxon>
    </lineage>
</organism>
<dbReference type="OrthoDB" id="9789113at2"/>
<dbReference type="EMBL" id="QUSX01000003">
    <property type="protein sequence ID" value="RRQ47791.1"/>
    <property type="molecule type" value="Genomic_DNA"/>
</dbReference>
<keyword evidence="1" id="KW-0472">Membrane</keyword>
<keyword evidence="1" id="KW-0812">Transmembrane</keyword>
<gene>
    <name evidence="3" type="ORF">DZC72_15615</name>
</gene>
<dbReference type="RefSeq" id="WP_125223829.1">
    <property type="nucleotide sequence ID" value="NZ_QUSX01000003.1"/>
</dbReference>
<dbReference type="PANTHER" id="PTHR14969:SF13">
    <property type="entry name" value="AT30094P"/>
    <property type="match status" value="1"/>
</dbReference>
<dbReference type="Gene3D" id="1.20.144.10">
    <property type="entry name" value="Phosphatidic acid phosphatase type 2/haloperoxidase"/>
    <property type="match status" value="2"/>
</dbReference>